<protein>
    <submittedName>
        <fullName evidence="2">Uncharacterized protein</fullName>
    </submittedName>
</protein>
<feature type="compositionally biased region" description="Pro residues" evidence="1">
    <location>
        <begin position="10"/>
        <end position="21"/>
    </location>
</feature>
<feature type="compositionally biased region" description="Basic and acidic residues" evidence="1">
    <location>
        <begin position="55"/>
        <end position="72"/>
    </location>
</feature>
<evidence type="ECO:0000313" key="3">
    <source>
        <dbReference type="Proteomes" id="UP001383192"/>
    </source>
</evidence>
<sequence length="238" mass="25442">MARTSIFVRPPSPPPRAPSPTPHTASLPPPRRPRPQHLQLHHTRSWDGGYATILEEERAKQKDEQATRDPTVRKTVSKGILKPSPAPRSNSSPLPSPLPPLSPRGSRVPLSSAIPYKSPPPSPTVTSPPPVPPLPAFAIEQASSPRTIHFPLSPTRTPSSPLPSPLPSPTPRKSSSLSVSMTVTSAVRKISLSVGLKSSQVHKKKSMSTSIQEGERSSLPYLSGSPRRRRGSGASSAI</sequence>
<evidence type="ECO:0000256" key="1">
    <source>
        <dbReference type="SAM" id="MobiDB-lite"/>
    </source>
</evidence>
<feature type="compositionally biased region" description="Low complexity" evidence="1">
    <location>
        <begin position="103"/>
        <end position="112"/>
    </location>
</feature>
<proteinExistence type="predicted"/>
<gene>
    <name evidence="2" type="ORF">VNI00_001285</name>
</gene>
<reference evidence="2 3" key="1">
    <citation type="submission" date="2024-01" db="EMBL/GenBank/DDBJ databases">
        <title>A draft genome for a cacao thread blight-causing isolate of Paramarasmius palmivorus.</title>
        <authorList>
            <person name="Baruah I.K."/>
            <person name="Bukari Y."/>
            <person name="Amoako-Attah I."/>
            <person name="Meinhardt L.W."/>
            <person name="Bailey B.A."/>
            <person name="Cohen S.P."/>
        </authorList>
    </citation>
    <scope>NUCLEOTIDE SEQUENCE [LARGE SCALE GENOMIC DNA]</scope>
    <source>
        <strain evidence="2 3">GH-12</strain>
    </source>
</reference>
<name>A0AAW0EBG4_9AGAR</name>
<evidence type="ECO:0000313" key="2">
    <source>
        <dbReference type="EMBL" id="KAK7060519.1"/>
    </source>
</evidence>
<feature type="compositionally biased region" description="Basic residues" evidence="1">
    <location>
        <begin position="31"/>
        <end position="43"/>
    </location>
</feature>
<organism evidence="2 3">
    <name type="scientific">Paramarasmius palmivorus</name>
    <dbReference type="NCBI Taxonomy" id="297713"/>
    <lineage>
        <taxon>Eukaryota</taxon>
        <taxon>Fungi</taxon>
        <taxon>Dikarya</taxon>
        <taxon>Basidiomycota</taxon>
        <taxon>Agaricomycotina</taxon>
        <taxon>Agaricomycetes</taxon>
        <taxon>Agaricomycetidae</taxon>
        <taxon>Agaricales</taxon>
        <taxon>Marasmiineae</taxon>
        <taxon>Marasmiaceae</taxon>
        <taxon>Paramarasmius</taxon>
    </lineage>
</organism>
<accession>A0AAW0EBG4</accession>
<dbReference type="AlphaFoldDB" id="A0AAW0EBG4"/>
<dbReference type="EMBL" id="JAYKXP010000003">
    <property type="protein sequence ID" value="KAK7060519.1"/>
    <property type="molecule type" value="Genomic_DNA"/>
</dbReference>
<keyword evidence="3" id="KW-1185">Reference proteome</keyword>
<feature type="compositionally biased region" description="Pro residues" evidence="1">
    <location>
        <begin position="160"/>
        <end position="170"/>
    </location>
</feature>
<feature type="compositionally biased region" description="Low complexity" evidence="1">
    <location>
        <begin position="171"/>
        <end position="180"/>
    </location>
</feature>
<feature type="region of interest" description="Disordered" evidence="1">
    <location>
        <begin position="1"/>
        <end position="180"/>
    </location>
</feature>
<feature type="region of interest" description="Disordered" evidence="1">
    <location>
        <begin position="193"/>
        <end position="238"/>
    </location>
</feature>
<dbReference type="Proteomes" id="UP001383192">
    <property type="component" value="Unassembled WGS sequence"/>
</dbReference>
<comment type="caution">
    <text evidence="2">The sequence shown here is derived from an EMBL/GenBank/DDBJ whole genome shotgun (WGS) entry which is preliminary data.</text>
</comment>
<feature type="compositionally biased region" description="Pro residues" evidence="1">
    <location>
        <begin position="117"/>
        <end position="135"/>
    </location>
</feature>